<organism evidence="3 4">
    <name type="scientific">Rhodopirellula sallentina SM41</name>
    <dbReference type="NCBI Taxonomy" id="1263870"/>
    <lineage>
        <taxon>Bacteria</taxon>
        <taxon>Pseudomonadati</taxon>
        <taxon>Planctomycetota</taxon>
        <taxon>Planctomycetia</taxon>
        <taxon>Pirellulales</taxon>
        <taxon>Pirellulaceae</taxon>
        <taxon>Rhodopirellula</taxon>
    </lineage>
</organism>
<dbReference type="PATRIC" id="fig|1263870.3.peg.1984"/>
<keyword evidence="4" id="KW-1185">Reference proteome</keyword>
<evidence type="ECO:0000313" key="4">
    <source>
        <dbReference type="Proteomes" id="UP000011885"/>
    </source>
</evidence>
<protein>
    <submittedName>
        <fullName evidence="3">Putative secreted protein</fullName>
    </submittedName>
</protein>
<keyword evidence="2" id="KW-0812">Transmembrane</keyword>
<feature type="transmembrane region" description="Helical" evidence="2">
    <location>
        <begin position="12"/>
        <end position="32"/>
    </location>
</feature>
<accession>M5U5F6</accession>
<sequence length="314" mass="34805">MKTHSIEKRNRPIPILPIGWCAACLVAMLFAIPGCTLWSSGVWSEPKSLLDSSQKSENDSDSKPTSHHSVSTLTHQSRDTISLAVEFRHISSSALGERMWQYIDETVFDSRIRKSWMDNGLRIGLLNSLANAPEGAAKADGKMHDPINELFAGADVIGSHSDGREIIPLRPSRRHELPLAPPLEGSHTVLVRQNSGLSGRDLFSPQFLLAITAESGTRKGQSQIEIRPEIQHGAVRQKFVSSETAVRIQAGRDRWELSELNLTWMTRPGATLVIAPVVQTDESEPTFGLGRQMMRDPDHVVDDQHIVAFLQIED</sequence>
<dbReference type="AlphaFoldDB" id="M5U5F6"/>
<reference evidence="3 4" key="1">
    <citation type="journal article" date="2013" name="Mar. Genomics">
        <title>Expression of sulfatases in Rhodopirellula baltica and the diversity of sulfatases in the genus Rhodopirellula.</title>
        <authorList>
            <person name="Wegner C.E."/>
            <person name="Richter-Heitmann T."/>
            <person name="Klindworth A."/>
            <person name="Klockow C."/>
            <person name="Richter M."/>
            <person name="Achstetter T."/>
            <person name="Glockner F.O."/>
            <person name="Harder J."/>
        </authorList>
    </citation>
    <scope>NUCLEOTIDE SEQUENCE [LARGE SCALE GENOMIC DNA]</scope>
    <source>
        <strain evidence="3 4">SM41</strain>
    </source>
</reference>
<evidence type="ECO:0000256" key="1">
    <source>
        <dbReference type="SAM" id="MobiDB-lite"/>
    </source>
</evidence>
<proteinExistence type="predicted"/>
<feature type="region of interest" description="Disordered" evidence="1">
    <location>
        <begin position="49"/>
        <end position="74"/>
    </location>
</feature>
<comment type="caution">
    <text evidence="3">The sequence shown here is derived from an EMBL/GenBank/DDBJ whole genome shotgun (WGS) entry which is preliminary data.</text>
</comment>
<name>M5U5F6_9BACT</name>
<keyword evidence="2" id="KW-1133">Transmembrane helix</keyword>
<dbReference type="EMBL" id="ANOH01000132">
    <property type="protein sequence ID" value="EMI56675.1"/>
    <property type="molecule type" value="Genomic_DNA"/>
</dbReference>
<dbReference type="Proteomes" id="UP000011885">
    <property type="component" value="Unassembled WGS sequence"/>
</dbReference>
<keyword evidence="2" id="KW-0472">Membrane</keyword>
<evidence type="ECO:0000256" key="2">
    <source>
        <dbReference type="SAM" id="Phobius"/>
    </source>
</evidence>
<evidence type="ECO:0000313" key="3">
    <source>
        <dbReference type="EMBL" id="EMI56675.1"/>
    </source>
</evidence>
<gene>
    <name evidence="3" type="ORF">RSSM_01857</name>
</gene>
<dbReference type="OrthoDB" id="262864at2"/>
<feature type="compositionally biased region" description="Basic and acidic residues" evidence="1">
    <location>
        <begin position="54"/>
        <end position="64"/>
    </location>
</feature>